<organism evidence="5 6">
    <name type="scientific">Neobacillus notoginsengisoli</name>
    <dbReference type="NCBI Taxonomy" id="1578198"/>
    <lineage>
        <taxon>Bacteria</taxon>
        <taxon>Bacillati</taxon>
        <taxon>Bacillota</taxon>
        <taxon>Bacilli</taxon>
        <taxon>Bacillales</taxon>
        <taxon>Bacillaceae</taxon>
        <taxon>Neobacillus</taxon>
    </lineage>
</organism>
<evidence type="ECO:0000256" key="1">
    <source>
        <dbReference type="PROSITE-ProRule" id="PRU00285"/>
    </source>
</evidence>
<feature type="region of interest" description="Disordered" evidence="3">
    <location>
        <begin position="120"/>
        <end position="140"/>
    </location>
</feature>
<dbReference type="OrthoDB" id="9811615at2"/>
<dbReference type="SUPFAM" id="SSF49764">
    <property type="entry name" value="HSP20-like chaperones"/>
    <property type="match status" value="1"/>
</dbReference>
<feature type="domain" description="SHSP" evidence="4">
    <location>
        <begin position="24"/>
        <end position="138"/>
    </location>
</feature>
<name>A0A417YWD5_9BACI</name>
<comment type="similarity">
    <text evidence="1 2">Belongs to the small heat shock protein (HSP20) family.</text>
</comment>
<dbReference type="EMBL" id="QWEG01000004">
    <property type="protein sequence ID" value="RHW41634.1"/>
    <property type="molecule type" value="Genomic_DNA"/>
</dbReference>
<proteinExistence type="inferred from homology"/>
<dbReference type="CDD" id="cd06464">
    <property type="entry name" value="ACD_sHsps-like"/>
    <property type="match status" value="1"/>
</dbReference>
<protein>
    <submittedName>
        <fullName evidence="5">Hsp20/alpha crystallin family protein</fullName>
    </submittedName>
</protein>
<evidence type="ECO:0000313" key="5">
    <source>
        <dbReference type="EMBL" id="RHW41634.1"/>
    </source>
</evidence>
<evidence type="ECO:0000313" key="6">
    <source>
        <dbReference type="Proteomes" id="UP000284416"/>
    </source>
</evidence>
<dbReference type="InterPro" id="IPR031107">
    <property type="entry name" value="Small_HSP"/>
</dbReference>
<dbReference type="PROSITE" id="PS01031">
    <property type="entry name" value="SHSP"/>
    <property type="match status" value="1"/>
</dbReference>
<sequence>MKRDKFRSDITKTLGSDFMELLTEVSPLIGPRVDVLRTNQSLIITADLAGARPEEVKLGLTAGALVISGAIHPAFDKTNAKIIQQERYYGQFKKTIPLPKNCVTKPIRAEMESGILTIDIPFSSDPNTSGEENSHDDHSL</sequence>
<dbReference type="RefSeq" id="WP_118920216.1">
    <property type="nucleotide sequence ID" value="NZ_QWEG01000004.1"/>
</dbReference>
<dbReference type="Gene3D" id="2.60.40.790">
    <property type="match status" value="1"/>
</dbReference>
<dbReference type="AlphaFoldDB" id="A0A417YWD5"/>
<evidence type="ECO:0000256" key="2">
    <source>
        <dbReference type="RuleBase" id="RU003616"/>
    </source>
</evidence>
<comment type="caution">
    <text evidence="5">The sequence shown here is derived from an EMBL/GenBank/DDBJ whole genome shotgun (WGS) entry which is preliminary data.</text>
</comment>
<dbReference type="InterPro" id="IPR002068">
    <property type="entry name" value="A-crystallin/Hsp20_dom"/>
</dbReference>
<gene>
    <name evidence="5" type="ORF">D1B31_07915</name>
</gene>
<accession>A0A417YWD5</accession>
<evidence type="ECO:0000256" key="3">
    <source>
        <dbReference type="SAM" id="MobiDB-lite"/>
    </source>
</evidence>
<dbReference type="PANTHER" id="PTHR11527">
    <property type="entry name" value="HEAT-SHOCK PROTEIN 20 FAMILY MEMBER"/>
    <property type="match status" value="1"/>
</dbReference>
<dbReference type="Pfam" id="PF00011">
    <property type="entry name" value="HSP20"/>
    <property type="match status" value="1"/>
</dbReference>
<keyword evidence="6" id="KW-1185">Reference proteome</keyword>
<reference evidence="5 6" key="1">
    <citation type="journal article" date="2017" name="Int. J. Syst. Evol. Microbiol.">
        <title>Bacillus notoginsengisoli sp. nov., a novel bacterium isolated from the rhizosphere of Panax notoginseng.</title>
        <authorList>
            <person name="Zhang M.Y."/>
            <person name="Cheng J."/>
            <person name="Cai Y."/>
            <person name="Zhang T.Y."/>
            <person name="Wu Y.Y."/>
            <person name="Manikprabhu D."/>
            <person name="Li W.J."/>
            <person name="Zhang Y.X."/>
        </authorList>
    </citation>
    <scope>NUCLEOTIDE SEQUENCE [LARGE SCALE GENOMIC DNA]</scope>
    <source>
        <strain evidence="5 6">JCM 30743</strain>
    </source>
</reference>
<dbReference type="Proteomes" id="UP000284416">
    <property type="component" value="Unassembled WGS sequence"/>
</dbReference>
<dbReference type="InterPro" id="IPR008978">
    <property type="entry name" value="HSP20-like_chaperone"/>
</dbReference>
<evidence type="ECO:0000259" key="4">
    <source>
        <dbReference type="PROSITE" id="PS01031"/>
    </source>
</evidence>